<keyword evidence="4" id="KW-0333">Golgi apparatus</keyword>
<keyword evidence="3" id="KW-0813">Transport</keyword>
<dbReference type="EMBL" id="CP136897">
    <property type="protein sequence ID" value="WOL17527.1"/>
    <property type="molecule type" value="Genomic_DNA"/>
</dbReference>
<dbReference type="SUPFAM" id="SSF52087">
    <property type="entry name" value="CRAL/TRIO domain"/>
    <property type="match status" value="1"/>
</dbReference>
<dbReference type="InterPro" id="IPR001251">
    <property type="entry name" value="CRAL-TRIO_dom"/>
</dbReference>
<sequence length="646" mass="73949">MTTGGRCTVRGTVEEPQCRTSRRSHLTDARQVIPIQIKCVYPETEEGYVARYDMSGPPDKSTGPHFEGFPGHDEKKEQVPNSKNLEDERTKTESLKSKGMNVSNTFRNSLRRKGANKLDARFSSISNGDIVDAEELQAVDAFRQSLIQDQLLPPKHDDYHMMLRFLKARKFDIEKAKQMWSEMLNWRQKFSVDTIVEDFDYKEIDEVLKYYPQGYHGVDKEGRPVYIEQLGKVNVNKLMQVTTMDRYIKYHVKEFEKCFLVRFPACSIAAKKHINSSTTILDVQGVGLKNFNKAARELIPQLQKIDSDNYPETLCRMFIINAGPGFKLLWNTVKSFLDPKTTSKIHVIGSKYQNKLLEVIDSSELPDFLGGSCTCAEHGGCLKSDRGPWNHPNTLKMNVNDTSTLETIYGAEDIIHSEKAKHCSVTLMPVHIEAEAKIDGKASISGGTSDHQEYMTMVEKVVDAGQNNQISHPVYSLSEGGFQFSTSEHQKLIRTRIIKWLTSFVMALYTLFCSVSSHVNKKLPYKPCEFEHNYPEFGPDPMPKEEFRPPSPYPNLKEVDPLSYAWRWLSELEEKVNELQATPPRIPQKVEELFDDSASRVNVLEAELNATKKALHEALMRQEELLASVRQQKKKKFKKWKKILCF</sequence>
<protein>
    <submittedName>
        <fullName evidence="9">Phosphatidylinositol/phosphatidylcholine transfer protein SFH6-like isoform X2</fullName>
    </submittedName>
</protein>
<dbReference type="PANTHER" id="PTHR45657">
    <property type="entry name" value="CRAL-TRIO DOMAIN-CONTAINING PROTEIN YKL091C-RELATED"/>
    <property type="match status" value="1"/>
</dbReference>
<name>A0AAQ3L201_9LILI</name>
<dbReference type="InterPro" id="IPR011074">
    <property type="entry name" value="CRAL/TRIO_N_dom"/>
</dbReference>
<evidence type="ECO:0000256" key="2">
    <source>
        <dbReference type="ARBA" id="ARBA00004395"/>
    </source>
</evidence>
<dbReference type="PROSITE" id="PS50191">
    <property type="entry name" value="CRAL_TRIO"/>
    <property type="match status" value="1"/>
</dbReference>
<comment type="similarity">
    <text evidence="5">Belongs to the SFH family.</text>
</comment>
<dbReference type="PANTHER" id="PTHR45657:SF64">
    <property type="entry name" value="OS05G0545000 PROTEIN"/>
    <property type="match status" value="1"/>
</dbReference>
<keyword evidence="10" id="KW-1185">Reference proteome</keyword>
<evidence type="ECO:0000256" key="3">
    <source>
        <dbReference type="ARBA" id="ARBA00022927"/>
    </source>
</evidence>
<dbReference type="GO" id="GO:0015031">
    <property type="term" value="P:protein transport"/>
    <property type="evidence" value="ECO:0007669"/>
    <property type="project" value="UniProtKB-KW"/>
</dbReference>
<evidence type="ECO:0000313" key="10">
    <source>
        <dbReference type="Proteomes" id="UP001327560"/>
    </source>
</evidence>
<feature type="region of interest" description="Disordered" evidence="7">
    <location>
        <begin position="51"/>
        <end position="95"/>
    </location>
</feature>
<evidence type="ECO:0000256" key="5">
    <source>
        <dbReference type="ARBA" id="ARBA00038020"/>
    </source>
</evidence>
<proteinExistence type="inferred from homology"/>
<dbReference type="Gene3D" id="1.10.8.20">
    <property type="entry name" value="N-terminal domain of phosphatidylinositol transfer protein sec14p"/>
    <property type="match status" value="1"/>
</dbReference>
<evidence type="ECO:0000256" key="1">
    <source>
        <dbReference type="ARBA" id="ARBA00004202"/>
    </source>
</evidence>
<dbReference type="GO" id="GO:0005886">
    <property type="term" value="C:plasma membrane"/>
    <property type="evidence" value="ECO:0007669"/>
    <property type="project" value="UniProtKB-SubCell"/>
</dbReference>
<organism evidence="9 10">
    <name type="scientific">Canna indica</name>
    <name type="common">Indian-shot</name>
    <dbReference type="NCBI Taxonomy" id="4628"/>
    <lineage>
        <taxon>Eukaryota</taxon>
        <taxon>Viridiplantae</taxon>
        <taxon>Streptophyta</taxon>
        <taxon>Embryophyta</taxon>
        <taxon>Tracheophyta</taxon>
        <taxon>Spermatophyta</taxon>
        <taxon>Magnoliopsida</taxon>
        <taxon>Liliopsida</taxon>
        <taxon>Zingiberales</taxon>
        <taxon>Cannaceae</taxon>
        <taxon>Canna</taxon>
    </lineage>
</organism>
<dbReference type="Gene3D" id="3.40.525.10">
    <property type="entry name" value="CRAL-TRIO lipid binding domain"/>
    <property type="match status" value="1"/>
</dbReference>
<dbReference type="SMART" id="SM01100">
    <property type="entry name" value="CRAL_TRIO_N"/>
    <property type="match status" value="1"/>
</dbReference>
<dbReference type="AlphaFoldDB" id="A0AAQ3L201"/>
<dbReference type="InterPro" id="IPR036273">
    <property type="entry name" value="CRAL/TRIO_N_dom_sf"/>
</dbReference>
<keyword evidence="3" id="KW-0653">Protein transport</keyword>
<feature type="compositionally biased region" description="Basic and acidic residues" evidence="7">
    <location>
        <begin position="70"/>
        <end position="95"/>
    </location>
</feature>
<dbReference type="FunFam" id="3.40.525.10:FF:000011">
    <property type="entry name" value="SEC14 cytosolic factor"/>
    <property type="match status" value="1"/>
</dbReference>
<dbReference type="SUPFAM" id="SSF46938">
    <property type="entry name" value="CRAL/TRIO N-terminal domain"/>
    <property type="match status" value="1"/>
</dbReference>
<dbReference type="PRINTS" id="PR00180">
    <property type="entry name" value="CRETINALDHBP"/>
</dbReference>
<dbReference type="InterPro" id="IPR051026">
    <property type="entry name" value="PI/PC_transfer"/>
</dbReference>
<evidence type="ECO:0000256" key="7">
    <source>
        <dbReference type="SAM" id="MobiDB-lite"/>
    </source>
</evidence>
<feature type="domain" description="CRAL-TRIO" evidence="8">
    <location>
        <begin position="203"/>
        <end position="377"/>
    </location>
</feature>
<evidence type="ECO:0000256" key="6">
    <source>
        <dbReference type="SAM" id="Coils"/>
    </source>
</evidence>
<keyword evidence="6" id="KW-0175">Coiled coil</keyword>
<evidence type="ECO:0000259" key="8">
    <source>
        <dbReference type="PROSITE" id="PS50191"/>
    </source>
</evidence>
<dbReference type="GO" id="GO:0000139">
    <property type="term" value="C:Golgi membrane"/>
    <property type="evidence" value="ECO:0007669"/>
    <property type="project" value="UniProtKB-SubCell"/>
</dbReference>
<feature type="coiled-coil region" evidence="6">
    <location>
        <begin position="601"/>
        <end position="632"/>
    </location>
</feature>
<comment type="subcellular location">
    <subcellularLocation>
        <location evidence="1">Cell membrane</location>
        <topology evidence="1">Peripheral membrane protein</topology>
    </subcellularLocation>
    <subcellularLocation>
        <location evidence="2">Golgi apparatus membrane</location>
        <topology evidence="2">Peripheral membrane protein</topology>
    </subcellularLocation>
</comment>
<evidence type="ECO:0000256" key="4">
    <source>
        <dbReference type="ARBA" id="ARBA00023034"/>
    </source>
</evidence>
<gene>
    <name evidence="9" type="ORF">Cni_G26320</name>
</gene>
<reference evidence="9 10" key="1">
    <citation type="submission" date="2023-10" db="EMBL/GenBank/DDBJ databases">
        <title>Chromosome-scale genome assembly provides insights into flower coloration mechanisms of Canna indica.</title>
        <authorList>
            <person name="Li C."/>
        </authorList>
    </citation>
    <scope>NUCLEOTIDE SEQUENCE [LARGE SCALE GENOMIC DNA]</scope>
    <source>
        <tissue evidence="9">Flower</tissue>
    </source>
</reference>
<dbReference type="Proteomes" id="UP001327560">
    <property type="component" value="Chromosome 8"/>
</dbReference>
<dbReference type="Pfam" id="PF00650">
    <property type="entry name" value="CRAL_TRIO"/>
    <property type="match status" value="1"/>
</dbReference>
<dbReference type="CDD" id="cd00170">
    <property type="entry name" value="SEC14"/>
    <property type="match status" value="1"/>
</dbReference>
<dbReference type="InterPro" id="IPR036865">
    <property type="entry name" value="CRAL-TRIO_dom_sf"/>
</dbReference>
<dbReference type="SMART" id="SM00516">
    <property type="entry name" value="SEC14"/>
    <property type="match status" value="1"/>
</dbReference>
<dbReference type="Pfam" id="PF03765">
    <property type="entry name" value="CRAL_TRIO_N"/>
    <property type="match status" value="1"/>
</dbReference>
<evidence type="ECO:0000313" key="9">
    <source>
        <dbReference type="EMBL" id="WOL17527.1"/>
    </source>
</evidence>
<accession>A0AAQ3L201</accession>